<accession>A0A897MZ00</accession>
<dbReference type="InterPro" id="IPR036265">
    <property type="entry name" value="HIT-like_sf"/>
</dbReference>
<proteinExistence type="predicted"/>
<dbReference type="SUPFAM" id="SSF54197">
    <property type="entry name" value="HIT-like"/>
    <property type="match status" value="1"/>
</dbReference>
<dbReference type="Proteomes" id="UP000663586">
    <property type="component" value="Chromosome"/>
</dbReference>
<organism evidence="5 6">
    <name type="scientific">Natranaeroarchaeum sulfidigenes</name>
    <dbReference type="NCBI Taxonomy" id="2784880"/>
    <lineage>
        <taxon>Archaea</taxon>
        <taxon>Methanobacteriati</taxon>
        <taxon>Methanobacteriota</taxon>
        <taxon>Stenosarchaea group</taxon>
        <taxon>Halobacteria</taxon>
        <taxon>Halobacteriales</taxon>
        <taxon>Natronoarchaeaceae</taxon>
        <taxon>Natranaeroarchaeum</taxon>
    </lineage>
</organism>
<evidence type="ECO:0000313" key="6">
    <source>
        <dbReference type="Proteomes" id="UP000663586"/>
    </source>
</evidence>
<dbReference type="PRINTS" id="PR00332">
    <property type="entry name" value="HISTRIAD"/>
</dbReference>
<dbReference type="PANTHER" id="PTHR46648">
    <property type="entry name" value="HIT FAMILY PROTEIN 1"/>
    <property type="match status" value="1"/>
</dbReference>
<dbReference type="InterPro" id="IPR039384">
    <property type="entry name" value="HINT"/>
</dbReference>
<keyword evidence="6" id="KW-1185">Reference proteome</keyword>
<evidence type="ECO:0000256" key="3">
    <source>
        <dbReference type="PROSITE-ProRule" id="PRU00464"/>
    </source>
</evidence>
<feature type="active site" description="Tele-AMP-histidine intermediate" evidence="1">
    <location>
        <position position="103"/>
    </location>
</feature>
<dbReference type="Pfam" id="PF01230">
    <property type="entry name" value="HIT"/>
    <property type="match status" value="1"/>
</dbReference>
<dbReference type="InterPro" id="IPR001310">
    <property type="entry name" value="Histidine_triad_HIT"/>
</dbReference>
<sequence length="144" mass="15577">MWDMSEDCIFCAIIDGEIPSRTVYEDDETLAFLDANPLSPGHTLVIPKAHHETLNDLPEDLGAEVFDTLHYLVPAVEDAVGADASNVAFNNGAEAGQEVPHVHGHIIPRFEDDGGAPVHAIAGQRPDLSEEDLDDIVEDIKARA</sequence>
<evidence type="ECO:0000256" key="2">
    <source>
        <dbReference type="PIRSR" id="PIRSR601310-3"/>
    </source>
</evidence>
<dbReference type="PROSITE" id="PS51084">
    <property type="entry name" value="HIT_2"/>
    <property type="match status" value="1"/>
</dbReference>
<dbReference type="Gene3D" id="3.30.428.10">
    <property type="entry name" value="HIT-like"/>
    <property type="match status" value="1"/>
</dbReference>
<evidence type="ECO:0000256" key="1">
    <source>
        <dbReference type="PIRSR" id="PIRSR601310-1"/>
    </source>
</evidence>
<dbReference type="GO" id="GO:0009117">
    <property type="term" value="P:nucleotide metabolic process"/>
    <property type="evidence" value="ECO:0007669"/>
    <property type="project" value="TreeGrafter"/>
</dbReference>
<gene>
    <name evidence="5" type="primary">hit2</name>
    <name evidence="5" type="ORF">AArcS_3126</name>
</gene>
<dbReference type="PANTHER" id="PTHR46648:SF1">
    <property type="entry name" value="ADENOSINE 5'-MONOPHOSPHORAMIDASE HNT1"/>
    <property type="match status" value="1"/>
</dbReference>
<evidence type="ECO:0000313" key="5">
    <source>
        <dbReference type="EMBL" id="QSG04313.1"/>
    </source>
</evidence>
<reference evidence="5" key="1">
    <citation type="submission" date="2020-11" db="EMBL/GenBank/DDBJ databases">
        <title>Carbohydrate-dependent, anaerobic sulfur respiration: A novel catabolism in halophilic archaea.</title>
        <authorList>
            <person name="Sorokin D.Y."/>
            <person name="Messina E."/>
            <person name="Smedile F."/>
            <person name="La Cono V."/>
            <person name="Hallsworth J.E."/>
            <person name="Yakimov M.M."/>
        </authorList>
    </citation>
    <scope>NUCLEOTIDE SEQUENCE</scope>
    <source>
        <strain evidence="5">AArc-S</strain>
    </source>
</reference>
<protein>
    <submittedName>
        <fullName evidence="5">HIT family hydrolase</fullName>
    </submittedName>
</protein>
<evidence type="ECO:0000259" key="4">
    <source>
        <dbReference type="PROSITE" id="PS51084"/>
    </source>
</evidence>
<dbReference type="AlphaFoldDB" id="A0A897MZ00"/>
<dbReference type="InterPro" id="IPR011146">
    <property type="entry name" value="HIT-like"/>
</dbReference>
<dbReference type="EMBL" id="CP064786">
    <property type="protein sequence ID" value="QSG04313.1"/>
    <property type="molecule type" value="Genomic_DNA"/>
</dbReference>
<dbReference type="KEGG" id="hara:AArcS_3126"/>
<name>A0A897MZ00_9EURY</name>
<dbReference type="CDD" id="cd01277">
    <property type="entry name" value="HINT_subgroup"/>
    <property type="match status" value="1"/>
</dbReference>
<keyword evidence="5" id="KW-0378">Hydrolase</keyword>
<dbReference type="GO" id="GO:0016787">
    <property type="term" value="F:hydrolase activity"/>
    <property type="evidence" value="ECO:0007669"/>
    <property type="project" value="UniProtKB-KW"/>
</dbReference>
<feature type="short sequence motif" description="Histidine triad motif" evidence="2 3">
    <location>
        <begin position="101"/>
        <end position="105"/>
    </location>
</feature>
<feature type="domain" description="HIT" evidence="4">
    <location>
        <begin position="9"/>
        <end position="116"/>
    </location>
</feature>